<dbReference type="InterPro" id="IPR013783">
    <property type="entry name" value="Ig-like_fold"/>
</dbReference>
<evidence type="ECO:0000313" key="1">
    <source>
        <dbReference type="EMBL" id="MDO1514036.1"/>
    </source>
</evidence>
<accession>A0ABT8RVC6</accession>
<organism evidence="1 2">
    <name type="scientific">Maribacter confluentis</name>
    <dbReference type="NCBI Taxonomy" id="1656093"/>
    <lineage>
        <taxon>Bacteria</taxon>
        <taxon>Pseudomonadati</taxon>
        <taxon>Bacteroidota</taxon>
        <taxon>Flavobacteriia</taxon>
        <taxon>Flavobacteriales</taxon>
        <taxon>Flavobacteriaceae</taxon>
        <taxon>Maribacter</taxon>
    </lineage>
</organism>
<dbReference type="NCBIfam" id="TIGR04131">
    <property type="entry name" value="Bac_Flav_CTERM"/>
    <property type="match status" value="1"/>
</dbReference>
<dbReference type="RefSeq" id="WP_304436792.1">
    <property type="nucleotide sequence ID" value="NZ_JAUKUC010000001.1"/>
</dbReference>
<dbReference type="InterPro" id="IPR026341">
    <property type="entry name" value="T9SS_type_B"/>
</dbReference>
<sequence>MNKKYILFIIYIGFGLNMSLSLAQECPTMTSPLDGDINVPLDNLITWTEVDGIIGYLVSLGTTPGGGEIINRRSSGLNNYYQPEIGLPANTRIYVTISLFLPDAPIKVCPLKVFDTASISEPPNCTTLASPLNGESEVRVDTNIKWNYAYGATNYSISIGESPGNYNIIENHETGNTLFYRADQNFALDQTIYVRVVPLNEYGMALNCTEESFTTGVPTVQCNSNDFPSISIPDRIPFCTSAPSAIYKANDIARGYRWYKINENGTEQVISNTASMEYNEVGFYRLELFNTVSEFGATIECPVSKIFEVVNSDIPVIENVIISRDADQYRIEVVAKSPTPVEYSLESAEFGFQDSPVFIGIAPGDRIVYVRDKLGCGISKRPVEEKLEPKDFPAFFTPNGDNINDYWNITEEKRKKDPNIEYIHIFDRYGNLLAQVNPQSNGWDGTFNGKDAPEADYWFKAQMFSNKMIKGHFSLKR</sequence>
<name>A0ABT8RVC6_9FLAO</name>
<dbReference type="Gene3D" id="2.60.40.10">
    <property type="entry name" value="Immunoglobulins"/>
    <property type="match status" value="1"/>
</dbReference>
<dbReference type="Pfam" id="PF13585">
    <property type="entry name" value="CHU_C"/>
    <property type="match status" value="1"/>
</dbReference>
<keyword evidence="2" id="KW-1185">Reference proteome</keyword>
<comment type="caution">
    <text evidence="1">The sequence shown here is derived from an EMBL/GenBank/DDBJ whole genome shotgun (WGS) entry which is preliminary data.</text>
</comment>
<gene>
    <name evidence="1" type="ORF">Q2T41_15350</name>
</gene>
<reference evidence="1" key="1">
    <citation type="journal article" date="2014" name="Int. J. Syst. Evol. Microbiol.">
        <title>Complete genome of a new Firmicutes species belonging to the dominant human colonic microbiota ('Ruminococcus bicirculans') reveals two chromosomes and a selective capacity to utilize plant glucans.</title>
        <authorList>
            <consortium name="NISC Comparative Sequencing Program"/>
            <person name="Wegmann U."/>
            <person name="Louis P."/>
            <person name="Goesmann A."/>
            <person name="Henrissat B."/>
            <person name="Duncan S.H."/>
            <person name="Flint H.J."/>
        </authorList>
    </citation>
    <scope>NUCLEOTIDE SEQUENCE</scope>
    <source>
        <strain evidence="1">CECT 8869</strain>
    </source>
</reference>
<protein>
    <submittedName>
        <fullName evidence="1">T9SS type B sorting domain-containing protein</fullName>
    </submittedName>
</protein>
<proteinExistence type="predicted"/>
<dbReference type="EMBL" id="JAUKUC010000001">
    <property type="protein sequence ID" value="MDO1514036.1"/>
    <property type="molecule type" value="Genomic_DNA"/>
</dbReference>
<dbReference type="Proteomes" id="UP001168579">
    <property type="component" value="Unassembled WGS sequence"/>
</dbReference>
<reference evidence="1" key="2">
    <citation type="submission" date="2023-06" db="EMBL/GenBank/DDBJ databases">
        <authorList>
            <person name="Lucena T."/>
            <person name="Sun Q."/>
        </authorList>
    </citation>
    <scope>NUCLEOTIDE SEQUENCE</scope>
    <source>
        <strain evidence="1">CECT 8869</strain>
    </source>
</reference>
<evidence type="ECO:0000313" key="2">
    <source>
        <dbReference type="Proteomes" id="UP001168579"/>
    </source>
</evidence>